<name>A0ABW5QH47_9HYPH</name>
<protein>
    <submittedName>
        <fullName evidence="1">Uncharacterized protein</fullName>
    </submittedName>
</protein>
<dbReference type="RefSeq" id="WP_386831493.1">
    <property type="nucleotide sequence ID" value="NZ_JBHUNP010000001.1"/>
</dbReference>
<proteinExistence type="predicted"/>
<gene>
    <name evidence="1" type="ORF">ACFSX5_02590</name>
</gene>
<sequence>MSQDKNFFRRAVDALIAGRERQAQRIVERYQRDFDAAERKFTKR</sequence>
<accession>A0ABW5QH47</accession>
<dbReference type="Proteomes" id="UP001597521">
    <property type="component" value="Unassembled WGS sequence"/>
</dbReference>
<dbReference type="EMBL" id="JBHUNP010000001">
    <property type="protein sequence ID" value="MFD2646676.1"/>
    <property type="molecule type" value="Genomic_DNA"/>
</dbReference>
<organism evidence="1 2">
    <name type="scientific">Devosia albogilva</name>
    <dbReference type="NCBI Taxonomy" id="429726"/>
    <lineage>
        <taxon>Bacteria</taxon>
        <taxon>Pseudomonadati</taxon>
        <taxon>Pseudomonadota</taxon>
        <taxon>Alphaproteobacteria</taxon>
        <taxon>Hyphomicrobiales</taxon>
        <taxon>Devosiaceae</taxon>
        <taxon>Devosia</taxon>
    </lineage>
</organism>
<keyword evidence="2" id="KW-1185">Reference proteome</keyword>
<comment type="caution">
    <text evidence="1">The sequence shown here is derived from an EMBL/GenBank/DDBJ whole genome shotgun (WGS) entry which is preliminary data.</text>
</comment>
<evidence type="ECO:0000313" key="1">
    <source>
        <dbReference type="EMBL" id="MFD2646676.1"/>
    </source>
</evidence>
<reference evidence="2" key="1">
    <citation type="journal article" date="2019" name="Int. J. Syst. Evol. Microbiol.">
        <title>The Global Catalogue of Microorganisms (GCM) 10K type strain sequencing project: providing services to taxonomists for standard genome sequencing and annotation.</title>
        <authorList>
            <consortium name="The Broad Institute Genomics Platform"/>
            <consortium name="The Broad Institute Genome Sequencing Center for Infectious Disease"/>
            <person name="Wu L."/>
            <person name="Ma J."/>
        </authorList>
    </citation>
    <scope>NUCLEOTIDE SEQUENCE [LARGE SCALE GENOMIC DNA]</scope>
    <source>
        <strain evidence="2">CCM 7427</strain>
    </source>
</reference>
<evidence type="ECO:0000313" key="2">
    <source>
        <dbReference type="Proteomes" id="UP001597521"/>
    </source>
</evidence>